<evidence type="ECO:0000313" key="8">
    <source>
        <dbReference type="EMBL" id="CAI8057790.1"/>
    </source>
</evidence>
<feature type="compositionally biased region" description="Basic and acidic residues" evidence="5">
    <location>
        <begin position="244"/>
        <end position="255"/>
    </location>
</feature>
<dbReference type="GO" id="GO:0006979">
    <property type="term" value="P:response to oxidative stress"/>
    <property type="evidence" value="ECO:0007669"/>
    <property type="project" value="TreeGrafter"/>
</dbReference>
<proteinExistence type="inferred from homology"/>
<comment type="similarity">
    <text evidence="2">Belongs to the OXR1 family.</text>
</comment>
<feature type="region of interest" description="Disordered" evidence="5">
    <location>
        <begin position="67"/>
        <end position="97"/>
    </location>
</feature>
<feature type="compositionally biased region" description="Basic and acidic residues" evidence="5">
    <location>
        <begin position="312"/>
        <end position="321"/>
    </location>
</feature>
<evidence type="ECO:0000259" key="7">
    <source>
        <dbReference type="PROSITE" id="PS51886"/>
    </source>
</evidence>
<feature type="compositionally biased region" description="Basic and acidic residues" evidence="5">
    <location>
        <begin position="334"/>
        <end position="348"/>
    </location>
</feature>
<keyword evidence="9" id="KW-1185">Reference proteome</keyword>
<dbReference type="SMART" id="SM00584">
    <property type="entry name" value="TLDc"/>
    <property type="match status" value="1"/>
</dbReference>
<dbReference type="EMBL" id="CASHTH010004477">
    <property type="protein sequence ID" value="CAI8057790.1"/>
    <property type="molecule type" value="Genomic_DNA"/>
</dbReference>
<evidence type="ECO:0000256" key="2">
    <source>
        <dbReference type="ARBA" id="ARBA00009540"/>
    </source>
</evidence>
<dbReference type="InterPro" id="IPR018392">
    <property type="entry name" value="LysM"/>
</dbReference>
<name>A0AA35XMD3_GEOBA</name>
<accession>A0AA35XMD3</accession>
<comment type="caution">
    <text evidence="8">The sequence shown here is derived from an EMBL/GenBank/DDBJ whole genome shotgun (WGS) entry which is preliminary data.</text>
</comment>
<evidence type="ECO:0000256" key="1">
    <source>
        <dbReference type="ARBA" id="ARBA00004173"/>
    </source>
</evidence>
<feature type="domain" description="TLDc" evidence="7">
    <location>
        <begin position="568"/>
        <end position="732"/>
    </location>
</feature>
<dbReference type="InterPro" id="IPR036779">
    <property type="entry name" value="LysM_dom_sf"/>
</dbReference>
<feature type="compositionally biased region" description="Acidic residues" evidence="5">
    <location>
        <begin position="322"/>
        <end position="333"/>
    </location>
</feature>
<dbReference type="Proteomes" id="UP001174909">
    <property type="component" value="Unassembled WGS sequence"/>
</dbReference>
<keyword evidence="3" id="KW-0496">Mitochondrion</keyword>
<feature type="region of interest" description="Disordered" evidence="5">
    <location>
        <begin position="207"/>
        <end position="381"/>
    </location>
</feature>
<dbReference type="PANTHER" id="PTHR23354:SF62">
    <property type="entry name" value="MUSTARD, ISOFORM V"/>
    <property type="match status" value="1"/>
</dbReference>
<dbReference type="PANTHER" id="PTHR23354">
    <property type="entry name" value="NUCLEOLAR PROTEIN 7/ESTROGEN RECEPTOR COACTIVATOR-RELATED"/>
    <property type="match status" value="1"/>
</dbReference>
<evidence type="ECO:0000256" key="3">
    <source>
        <dbReference type="ARBA" id="ARBA00023128"/>
    </source>
</evidence>
<feature type="compositionally biased region" description="Basic and acidic residues" evidence="5">
    <location>
        <begin position="77"/>
        <end position="87"/>
    </location>
</feature>
<feature type="domain" description="LysM" evidence="6">
    <location>
        <begin position="1"/>
        <end position="41"/>
    </location>
</feature>
<feature type="compositionally biased region" description="Polar residues" evidence="5">
    <location>
        <begin position="365"/>
        <end position="375"/>
    </location>
</feature>
<evidence type="ECO:0000259" key="6">
    <source>
        <dbReference type="PROSITE" id="PS51782"/>
    </source>
</evidence>
<dbReference type="Pfam" id="PF07534">
    <property type="entry name" value="TLD"/>
    <property type="match status" value="1"/>
</dbReference>
<evidence type="ECO:0000313" key="9">
    <source>
        <dbReference type="Proteomes" id="UP001174909"/>
    </source>
</evidence>
<dbReference type="GO" id="GO:0005634">
    <property type="term" value="C:nucleus"/>
    <property type="evidence" value="ECO:0007669"/>
    <property type="project" value="TreeGrafter"/>
</dbReference>
<dbReference type="InterPro" id="IPR006571">
    <property type="entry name" value="TLDc_dom"/>
</dbReference>
<organism evidence="8 9">
    <name type="scientific">Geodia barretti</name>
    <name type="common">Barrett's horny sponge</name>
    <dbReference type="NCBI Taxonomy" id="519541"/>
    <lineage>
        <taxon>Eukaryota</taxon>
        <taxon>Metazoa</taxon>
        <taxon>Porifera</taxon>
        <taxon>Demospongiae</taxon>
        <taxon>Heteroscleromorpha</taxon>
        <taxon>Tetractinellida</taxon>
        <taxon>Astrophorina</taxon>
        <taxon>Geodiidae</taxon>
        <taxon>Geodia</taxon>
    </lineage>
</organism>
<dbReference type="GO" id="GO:0005739">
    <property type="term" value="C:mitochondrion"/>
    <property type="evidence" value="ECO:0007669"/>
    <property type="project" value="UniProtKB-SubCell"/>
</dbReference>
<evidence type="ECO:0000256" key="4">
    <source>
        <dbReference type="ARBA" id="ARBA00040604"/>
    </source>
</evidence>
<sequence length="736" mass="81525">MDGDTLNSISLKFDTTPAQLARFNKRTLAGFSMFTGDVVYVPDGEEEVDSPISALAISRVIPRKSAPPFLNYSSPTPERDVPPKDKSLPTNQMKASKKKLELTRSQELYPKAILEVKRGRKRTVSSSATMGHEVDQEPTETYISITSKYISDDQGCVHGVLTMSTTSLMFRPNQSDPLVQEHGVEQYELLIPLNDITHASITRDVALPRRQPFSSPRRQSSIRTQKIDDAVVMEPLQQATPPENRQEVVEGKETDGGNEGKSTESREEGVANTGMERSPAPTMSDTDAESERDSGTIATSISLSDVSGPPTEVHEREKMEDEREGGEGEGEEEGERKMATEEVERKTSTDSQSQALSRQEDDDVTINSNNQNNEIGQEMASSPDDLMAMLTGETPFRPRPPALSQCSVMSLDAFLGDTAYFLHFRVVSNSGQRYTYTPVNSMGGIDIPGETGGGKTGSPPAQRVKTFFCFVVPEINLEKVVSFLSLHHPQGSAHLGSPSDKQRWTDSHFDVIHGPRSEGDELSFCEDHFKPDSWEVYSLSDLHKYRHVISLMEVEENLPLPAMSDDSLLLTNNHLRKLLIHLPSQAIGHDMQLVYSTFCHGISLRTMYRKMLAFGDTPVLLVVRDDCNKVFGAMASSYLRLSAKFYGTGESCLFTFDEDDKLEVFPWTGLNSYFIKGNTDSIVIGSGDGHFGLWLDEDFLHGSSFNCETYGNRPLATTEDFLCTGVEAWGFGRGNP</sequence>
<dbReference type="PROSITE" id="PS51886">
    <property type="entry name" value="TLDC"/>
    <property type="match status" value="1"/>
</dbReference>
<comment type="subcellular location">
    <subcellularLocation>
        <location evidence="1">Mitochondrion</location>
    </subcellularLocation>
</comment>
<evidence type="ECO:0000256" key="5">
    <source>
        <dbReference type="SAM" id="MobiDB-lite"/>
    </source>
</evidence>
<feature type="compositionally biased region" description="Polar residues" evidence="5">
    <location>
        <begin position="296"/>
        <end position="305"/>
    </location>
</feature>
<gene>
    <name evidence="8" type="ORF">GBAR_LOCUS31472</name>
</gene>
<dbReference type="Gene3D" id="3.10.350.10">
    <property type="entry name" value="LysM domain"/>
    <property type="match status" value="1"/>
</dbReference>
<dbReference type="PROSITE" id="PS51782">
    <property type="entry name" value="LYSM"/>
    <property type="match status" value="1"/>
</dbReference>
<feature type="compositionally biased region" description="Low complexity" evidence="5">
    <location>
        <begin position="208"/>
        <end position="221"/>
    </location>
</feature>
<dbReference type="AlphaFoldDB" id="A0AA35XMD3"/>
<reference evidence="8" key="1">
    <citation type="submission" date="2023-03" db="EMBL/GenBank/DDBJ databases">
        <authorList>
            <person name="Steffen K."/>
            <person name="Cardenas P."/>
        </authorList>
    </citation>
    <scope>NUCLEOTIDE SEQUENCE</scope>
</reference>
<protein>
    <recommendedName>
        <fullName evidence="4">Oxidation resistance protein 1</fullName>
    </recommendedName>
</protein>